<dbReference type="Pfam" id="PF07394">
    <property type="entry name" value="DUF1501"/>
    <property type="match status" value="1"/>
</dbReference>
<comment type="caution">
    <text evidence="2">The sequence shown here is derived from an EMBL/GenBank/DDBJ whole genome shotgun (WGS) entry which is preliminary data.</text>
</comment>
<dbReference type="Proteomes" id="UP000529637">
    <property type="component" value="Unassembled WGS sequence"/>
</dbReference>
<dbReference type="AlphaFoldDB" id="A0A7Y6TX88"/>
<dbReference type="PANTHER" id="PTHR43737">
    <property type="entry name" value="BLL7424 PROTEIN"/>
    <property type="match status" value="1"/>
</dbReference>
<dbReference type="InterPro" id="IPR010869">
    <property type="entry name" value="DUF1501"/>
</dbReference>
<dbReference type="EMBL" id="JABWMJ010000006">
    <property type="protein sequence ID" value="NUZ06889.1"/>
    <property type="molecule type" value="Genomic_DNA"/>
</dbReference>
<feature type="chain" id="PRO_5031232353" evidence="1">
    <location>
        <begin position="44"/>
        <end position="515"/>
    </location>
</feature>
<keyword evidence="3" id="KW-1185">Reference proteome</keyword>
<name>A0A7Y6TX88_9BURK</name>
<protein>
    <submittedName>
        <fullName evidence="2">DUF1501 domain-containing protein</fullName>
    </submittedName>
</protein>
<feature type="signal peptide" evidence="1">
    <location>
        <begin position="1"/>
        <end position="43"/>
    </location>
</feature>
<gene>
    <name evidence="2" type="ORF">HQN59_14080</name>
</gene>
<keyword evidence="1" id="KW-0732">Signal</keyword>
<evidence type="ECO:0000256" key="1">
    <source>
        <dbReference type="SAM" id="SignalP"/>
    </source>
</evidence>
<accession>A0A7Y6TX88</accession>
<dbReference type="PANTHER" id="PTHR43737:SF1">
    <property type="entry name" value="DUF1501 DOMAIN-CONTAINING PROTEIN"/>
    <property type="match status" value="1"/>
</dbReference>
<evidence type="ECO:0000313" key="2">
    <source>
        <dbReference type="EMBL" id="NUZ06889.1"/>
    </source>
</evidence>
<dbReference type="InterPro" id="IPR006311">
    <property type="entry name" value="TAT_signal"/>
</dbReference>
<reference evidence="2 3" key="1">
    <citation type="submission" date="2020-06" db="EMBL/GenBank/DDBJ databases">
        <title>Schlegella sp. ID0723 isolated from air conditioner.</title>
        <authorList>
            <person name="Kim D.Y."/>
            <person name="Kim D.-U."/>
        </authorList>
    </citation>
    <scope>NUCLEOTIDE SEQUENCE [LARGE SCALE GENOMIC DNA]</scope>
    <source>
        <strain evidence="2 3">ID0723</strain>
    </source>
</reference>
<organism evidence="2 3">
    <name type="scientific">Piscinibacter koreensis</name>
    <dbReference type="NCBI Taxonomy" id="2742824"/>
    <lineage>
        <taxon>Bacteria</taxon>
        <taxon>Pseudomonadati</taxon>
        <taxon>Pseudomonadota</taxon>
        <taxon>Betaproteobacteria</taxon>
        <taxon>Burkholderiales</taxon>
        <taxon>Sphaerotilaceae</taxon>
        <taxon>Piscinibacter</taxon>
    </lineage>
</organism>
<sequence>MNILHDASRRLFLRKSAALSALVGSAAPLALNLSAMGSAAAQAAPDYRAIVCLFLYGGNDAFNMVLPTDAASWNAYTSTRTQAPDPIALLAPGTAANAAAAAGSPARLGGVLPIAPRNPQGRSFALHPSLSALQTLFDTDKRLAILPNIGPLIMPTTKAQYAQSTYPKPARLFSHNDQQNTWQALGPEGATRGWGGRLGDLLASSNSPALFTAISAAGNAVFLDGETVRQYGVSTNGPTRVGLDANGRVYGSADVGAALQRLVTTSRTTHPFDTDLAAAGRRTFSAEEALRTALRAPSEAPFGTAPASGAYNVANDPKLRFLNPVTGAEAANGLAQQFQVVARLIDAGLRGASGAKRQVFFVSLGGFDTHDLQNRNQAVLFAQLAQALRYFDQTLAALGALEQVTTFTASDFGRTFTSNGDGTDHGWGSHHFVMGGAVRGGDLYGAFPMLGLKNASNSNFDSSPDQLGNGSLLPKTSVDQLGATLAQWFGVSASDALTVFPNLANFGQRNLGFFG</sequence>
<dbReference type="RefSeq" id="WP_176069740.1">
    <property type="nucleotide sequence ID" value="NZ_JABWMJ010000006.1"/>
</dbReference>
<dbReference type="PROSITE" id="PS51318">
    <property type="entry name" value="TAT"/>
    <property type="match status" value="1"/>
</dbReference>
<proteinExistence type="predicted"/>
<evidence type="ECO:0000313" key="3">
    <source>
        <dbReference type="Proteomes" id="UP000529637"/>
    </source>
</evidence>